<dbReference type="PRINTS" id="PR00260">
    <property type="entry name" value="CHEMTRNSDUCR"/>
</dbReference>
<dbReference type="CDD" id="cd11386">
    <property type="entry name" value="MCP_signal"/>
    <property type="match status" value="1"/>
</dbReference>
<dbReference type="Pfam" id="PF00015">
    <property type="entry name" value="MCPsignal"/>
    <property type="match status" value="1"/>
</dbReference>
<evidence type="ECO:0000313" key="7">
    <source>
        <dbReference type="Proteomes" id="UP000568888"/>
    </source>
</evidence>
<keyword evidence="1 3" id="KW-0807">Transducer</keyword>
<dbReference type="EMBL" id="CP096574">
    <property type="protein sequence ID" value="UPU36191.1"/>
    <property type="molecule type" value="Genomic_DNA"/>
</dbReference>
<dbReference type="Gene3D" id="1.10.287.950">
    <property type="entry name" value="Methyl-accepting chemotaxis protein"/>
    <property type="match status" value="1"/>
</dbReference>
<dbReference type="GO" id="GO:0004888">
    <property type="term" value="F:transmembrane signaling receptor activity"/>
    <property type="evidence" value="ECO:0007669"/>
    <property type="project" value="InterPro"/>
</dbReference>
<accession>A0A6V8MQW8</accession>
<reference evidence="5" key="2">
    <citation type="journal article" date="2021" name="Int. J. Syst. Evol. Microbiol.">
        <title>Geomonas silvestris sp. nov., Geomonas paludis sp. nov. and Geomonas limicola sp. nov., isolated from terrestrial environments, and emended description of the genus Geomonas.</title>
        <authorList>
            <person name="Itoh H."/>
            <person name="Xu Z."/>
            <person name="Masuda Y."/>
            <person name="Ushijima N."/>
            <person name="Hayakawa C."/>
            <person name="Shiratori Y."/>
            <person name="Senoo K."/>
        </authorList>
    </citation>
    <scope>NUCLEOTIDE SEQUENCE</scope>
    <source>
        <strain evidence="5">Red736</strain>
    </source>
</reference>
<dbReference type="PANTHER" id="PTHR32089:SF112">
    <property type="entry name" value="LYSOZYME-LIKE PROTEIN-RELATED"/>
    <property type="match status" value="1"/>
</dbReference>
<reference evidence="7" key="1">
    <citation type="submission" date="2020-06" db="EMBL/GenBank/DDBJ databases">
        <title>Draft genomic sequecing of Geomonas sp. Red736.</title>
        <authorList>
            <person name="Itoh H."/>
            <person name="Xu Z.X."/>
            <person name="Ushijima N."/>
            <person name="Masuda Y."/>
            <person name="Shiratori Y."/>
            <person name="Senoo K."/>
        </authorList>
    </citation>
    <scope>NUCLEOTIDE SEQUENCE [LARGE SCALE GENOMIC DNA]</scope>
    <source>
        <strain evidence="7">Red736</strain>
    </source>
</reference>
<protein>
    <submittedName>
        <fullName evidence="5 6">Chemotaxis protein</fullName>
    </submittedName>
</protein>
<dbReference type="Proteomes" id="UP000568888">
    <property type="component" value="Unassembled WGS sequence"/>
</dbReference>
<evidence type="ECO:0000313" key="8">
    <source>
        <dbReference type="Proteomes" id="UP000831485"/>
    </source>
</evidence>
<sequence length="372" mass="40489">MKLFGNGNKALLDDQAVEIAKMAQMLDNVDNIVMLCDTTNDNKIIYMNKQARALMQQFRSQLNAGLRGADVANAEGNSIHQFHKDPARIRSIFGEPRGRMPHTAEIPIGEVTLRTSTYPIWDSHDPSKVLCYMACWNDITAEKAVAQHQQEAIERKEYLETRVTQIATAMEEMSMTVNEVARNTVNAADSAAEVAGNAREGQNVVSQAVSEMRKVAEIVRDSAGIVGNLGEKSAKIGEFVSVINDIADQTNLLALNAAIEAARAGEQGRGFAVVADEVRRLADRTVASTKEIRLMVEEIQKETALAVESIERGKSEAEVSEALSHQVDSSLANIVTSIEQIEHVIAQIATASEEQAATSTTIASNLEEIVRG</sequence>
<dbReference type="Proteomes" id="UP000831485">
    <property type="component" value="Chromosome"/>
</dbReference>
<dbReference type="InterPro" id="IPR004089">
    <property type="entry name" value="MCPsignal_dom"/>
</dbReference>
<evidence type="ECO:0000256" key="2">
    <source>
        <dbReference type="ARBA" id="ARBA00029447"/>
    </source>
</evidence>
<dbReference type="GO" id="GO:0016020">
    <property type="term" value="C:membrane"/>
    <property type="evidence" value="ECO:0007669"/>
    <property type="project" value="InterPro"/>
</dbReference>
<feature type="domain" description="Methyl-accepting transducer" evidence="4">
    <location>
        <begin position="161"/>
        <end position="370"/>
    </location>
</feature>
<comment type="similarity">
    <text evidence="2">Belongs to the methyl-accepting chemotaxis (MCP) protein family.</text>
</comment>
<dbReference type="PANTHER" id="PTHR32089">
    <property type="entry name" value="METHYL-ACCEPTING CHEMOTAXIS PROTEIN MCPB"/>
    <property type="match status" value="1"/>
</dbReference>
<dbReference type="RefSeq" id="WP_183344019.1">
    <property type="nucleotide sequence ID" value="NZ_BLXY01000001.1"/>
</dbReference>
<evidence type="ECO:0000313" key="5">
    <source>
        <dbReference type="EMBL" id="GFO62197.1"/>
    </source>
</evidence>
<dbReference type="GO" id="GO:0007165">
    <property type="term" value="P:signal transduction"/>
    <property type="evidence" value="ECO:0007669"/>
    <property type="project" value="UniProtKB-KW"/>
</dbReference>
<dbReference type="AlphaFoldDB" id="A0A6V8MQW8"/>
<organism evidence="5 7">
    <name type="scientific">Geomonas paludis</name>
    <dbReference type="NCBI Taxonomy" id="2740185"/>
    <lineage>
        <taxon>Bacteria</taxon>
        <taxon>Pseudomonadati</taxon>
        <taxon>Thermodesulfobacteriota</taxon>
        <taxon>Desulfuromonadia</taxon>
        <taxon>Geobacterales</taxon>
        <taxon>Geobacteraceae</taxon>
        <taxon>Geomonas</taxon>
    </lineage>
</organism>
<dbReference type="SUPFAM" id="SSF58104">
    <property type="entry name" value="Methyl-accepting chemotaxis protein (MCP) signaling domain"/>
    <property type="match status" value="1"/>
</dbReference>
<dbReference type="PROSITE" id="PS50111">
    <property type="entry name" value="CHEMOTAXIS_TRANSDUC_2"/>
    <property type="match status" value="1"/>
</dbReference>
<gene>
    <name evidence="5" type="primary">mcp30H</name>
    <name evidence="5" type="ORF">GMPD_01160</name>
    <name evidence="6" type="ORF">M1B72_00385</name>
</gene>
<dbReference type="SMART" id="SM00283">
    <property type="entry name" value="MA"/>
    <property type="match status" value="1"/>
</dbReference>
<keyword evidence="8" id="KW-1185">Reference proteome</keyword>
<dbReference type="InterPro" id="IPR004090">
    <property type="entry name" value="Chemotax_Me-accpt_rcpt"/>
</dbReference>
<evidence type="ECO:0000256" key="1">
    <source>
        <dbReference type="ARBA" id="ARBA00023224"/>
    </source>
</evidence>
<dbReference type="EMBL" id="BLXY01000001">
    <property type="protein sequence ID" value="GFO62197.1"/>
    <property type="molecule type" value="Genomic_DNA"/>
</dbReference>
<evidence type="ECO:0000259" key="4">
    <source>
        <dbReference type="PROSITE" id="PS50111"/>
    </source>
</evidence>
<name>A0A6V8MQW8_9BACT</name>
<proteinExistence type="inferred from homology"/>
<dbReference type="GO" id="GO:0006935">
    <property type="term" value="P:chemotaxis"/>
    <property type="evidence" value="ECO:0007669"/>
    <property type="project" value="InterPro"/>
</dbReference>
<dbReference type="Gene3D" id="3.30.450.20">
    <property type="entry name" value="PAS domain"/>
    <property type="match status" value="1"/>
</dbReference>
<evidence type="ECO:0000256" key="3">
    <source>
        <dbReference type="PROSITE-ProRule" id="PRU00284"/>
    </source>
</evidence>
<reference evidence="6" key="3">
    <citation type="submission" date="2022-04" db="EMBL/GenBank/DDBJ databases">
        <authorList>
            <person name="Liu G."/>
        </authorList>
    </citation>
    <scope>NUCLEOTIDE SEQUENCE</scope>
    <source>
        <strain evidence="6">RG22</strain>
    </source>
</reference>
<evidence type="ECO:0000313" key="6">
    <source>
        <dbReference type="EMBL" id="UPU36191.1"/>
    </source>
</evidence>